<sequence>MYNAAIHTTLDLMMFGGEAQICAGLQGMKRVVDNALTLPNKTSICLATSIACVTIFNISTASIFKKFIGFSALLSINANEEGKANAIKL</sequence>
<accession>A0AAN9IPN7</accession>
<dbReference type="EMBL" id="JAYWIO010000002">
    <property type="protein sequence ID" value="KAK7283871.1"/>
    <property type="molecule type" value="Genomic_DNA"/>
</dbReference>
<evidence type="ECO:0000313" key="1">
    <source>
        <dbReference type="EMBL" id="KAK7283871.1"/>
    </source>
</evidence>
<organism evidence="1 2">
    <name type="scientific">Crotalaria pallida</name>
    <name type="common">Smooth rattlebox</name>
    <name type="synonym">Crotalaria striata</name>
    <dbReference type="NCBI Taxonomy" id="3830"/>
    <lineage>
        <taxon>Eukaryota</taxon>
        <taxon>Viridiplantae</taxon>
        <taxon>Streptophyta</taxon>
        <taxon>Embryophyta</taxon>
        <taxon>Tracheophyta</taxon>
        <taxon>Spermatophyta</taxon>
        <taxon>Magnoliopsida</taxon>
        <taxon>eudicotyledons</taxon>
        <taxon>Gunneridae</taxon>
        <taxon>Pentapetalae</taxon>
        <taxon>rosids</taxon>
        <taxon>fabids</taxon>
        <taxon>Fabales</taxon>
        <taxon>Fabaceae</taxon>
        <taxon>Papilionoideae</taxon>
        <taxon>50 kb inversion clade</taxon>
        <taxon>genistoids sensu lato</taxon>
        <taxon>core genistoids</taxon>
        <taxon>Crotalarieae</taxon>
        <taxon>Crotalaria</taxon>
    </lineage>
</organism>
<protein>
    <submittedName>
        <fullName evidence="1">Uncharacterized protein</fullName>
    </submittedName>
</protein>
<proteinExistence type="predicted"/>
<evidence type="ECO:0000313" key="2">
    <source>
        <dbReference type="Proteomes" id="UP001372338"/>
    </source>
</evidence>
<gene>
    <name evidence="1" type="ORF">RIF29_13619</name>
</gene>
<reference evidence="1 2" key="1">
    <citation type="submission" date="2024-01" db="EMBL/GenBank/DDBJ databases">
        <title>The genomes of 5 underutilized Papilionoideae crops provide insights into root nodulation and disease resistanc.</title>
        <authorList>
            <person name="Yuan L."/>
        </authorList>
    </citation>
    <scope>NUCLEOTIDE SEQUENCE [LARGE SCALE GENOMIC DNA]</scope>
    <source>
        <strain evidence="1">ZHUSHIDOU_FW_LH</strain>
        <tissue evidence="1">Leaf</tissue>
    </source>
</reference>
<name>A0AAN9IPN7_CROPI</name>
<keyword evidence="2" id="KW-1185">Reference proteome</keyword>
<dbReference type="AlphaFoldDB" id="A0AAN9IPN7"/>
<comment type="caution">
    <text evidence="1">The sequence shown here is derived from an EMBL/GenBank/DDBJ whole genome shotgun (WGS) entry which is preliminary data.</text>
</comment>
<dbReference type="Proteomes" id="UP001372338">
    <property type="component" value="Unassembled WGS sequence"/>
</dbReference>